<evidence type="ECO:0000256" key="2">
    <source>
        <dbReference type="ARBA" id="ARBA00011738"/>
    </source>
</evidence>
<dbReference type="InterPro" id="IPR046346">
    <property type="entry name" value="Aminoacid_DH-like_N_sf"/>
</dbReference>
<feature type="domain" description="Tetrahydrofolate dehydrogenase/cyclohydrolase catalytic" evidence="8">
    <location>
        <begin position="5"/>
        <end position="114"/>
    </location>
</feature>
<dbReference type="GO" id="GO:0035999">
    <property type="term" value="P:tetrahydrofolate interconversion"/>
    <property type="evidence" value="ECO:0007669"/>
    <property type="project" value="TreeGrafter"/>
</dbReference>
<reference evidence="10" key="1">
    <citation type="journal article" date="2021" name="Proc. Natl. Acad. Sci. U.S.A.">
        <title>A Catalog of Tens of Thousands of Viruses from Human Metagenomes Reveals Hidden Associations with Chronic Diseases.</title>
        <authorList>
            <person name="Tisza M.J."/>
            <person name="Buck C.B."/>
        </authorList>
    </citation>
    <scope>NUCLEOTIDE SEQUENCE</scope>
    <source>
        <strain evidence="10">CtqSm5</strain>
    </source>
</reference>
<evidence type="ECO:0000259" key="9">
    <source>
        <dbReference type="Pfam" id="PF02882"/>
    </source>
</evidence>
<evidence type="ECO:0000256" key="5">
    <source>
        <dbReference type="ARBA" id="ARBA00022857"/>
    </source>
</evidence>
<evidence type="ECO:0000256" key="4">
    <source>
        <dbReference type="ARBA" id="ARBA00022801"/>
    </source>
</evidence>
<dbReference type="InterPro" id="IPR036291">
    <property type="entry name" value="NAD(P)-bd_dom_sf"/>
</dbReference>
<dbReference type="PANTHER" id="PTHR48099:SF5">
    <property type="entry name" value="C-1-TETRAHYDROFOLATE SYNTHASE, CYTOPLASMIC"/>
    <property type="match status" value="1"/>
</dbReference>
<feature type="domain" description="Tetrahydrofolate dehydrogenase/cyclohydrolase NAD(P)-binding" evidence="9">
    <location>
        <begin position="134"/>
        <end position="282"/>
    </location>
</feature>
<accession>A0A8S5SP48</accession>
<dbReference type="InterPro" id="IPR000672">
    <property type="entry name" value="THF_DH/CycHdrlase"/>
</dbReference>
<dbReference type="Pfam" id="PF02882">
    <property type="entry name" value="THF_DHG_CYH_C"/>
    <property type="match status" value="1"/>
</dbReference>
<evidence type="ECO:0000256" key="6">
    <source>
        <dbReference type="ARBA" id="ARBA00023002"/>
    </source>
</evidence>
<dbReference type="GO" id="GO:0004477">
    <property type="term" value="F:methenyltetrahydrofolate cyclohydrolase activity"/>
    <property type="evidence" value="ECO:0007669"/>
    <property type="project" value="TreeGrafter"/>
</dbReference>
<evidence type="ECO:0000256" key="1">
    <source>
        <dbReference type="ARBA" id="ARBA00004777"/>
    </source>
</evidence>
<keyword evidence="3" id="KW-0554">One-carbon metabolism</keyword>
<dbReference type="Pfam" id="PF00763">
    <property type="entry name" value="THF_DHG_CYH"/>
    <property type="match status" value="1"/>
</dbReference>
<dbReference type="PANTHER" id="PTHR48099">
    <property type="entry name" value="C-1-TETRAHYDROFOLATE SYNTHASE, CYTOPLASMIC-RELATED"/>
    <property type="match status" value="1"/>
</dbReference>
<dbReference type="HAMAP" id="MF_01576">
    <property type="entry name" value="THF_DHG_CYH"/>
    <property type="match status" value="1"/>
</dbReference>
<dbReference type="FunFam" id="3.40.50.10860:FF:000005">
    <property type="entry name" value="C-1-tetrahydrofolate synthase, cytoplasmic, putative"/>
    <property type="match status" value="1"/>
</dbReference>
<dbReference type="SUPFAM" id="SSF51735">
    <property type="entry name" value="NAD(P)-binding Rossmann-fold domains"/>
    <property type="match status" value="1"/>
</dbReference>
<dbReference type="Gene3D" id="3.40.50.10860">
    <property type="entry name" value="Leucine Dehydrogenase, chain A, domain 1"/>
    <property type="match status" value="1"/>
</dbReference>
<evidence type="ECO:0000259" key="8">
    <source>
        <dbReference type="Pfam" id="PF00763"/>
    </source>
</evidence>
<dbReference type="InterPro" id="IPR020630">
    <property type="entry name" value="THF_DH/CycHdrlase_cat_dom"/>
</dbReference>
<proteinExistence type="inferred from homology"/>
<evidence type="ECO:0000256" key="3">
    <source>
        <dbReference type="ARBA" id="ARBA00022563"/>
    </source>
</evidence>
<dbReference type="InterPro" id="IPR020631">
    <property type="entry name" value="THF_DH/CycHdrlase_NAD-bd_dom"/>
</dbReference>
<dbReference type="PRINTS" id="PR00085">
    <property type="entry name" value="THFDHDRGNASE"/>
</dbReference>
<keyword evidence="4" id="KW-0378">Hydrolase</keyword>
<protein>
    <submittedName>
        <fullName evidence="10">5,10-methylene-tetrahydropholate dehydrogenase</fullName>
    </submittedName>
</protein>
<keyword evidence="6" id="KW-0560">Oxidoreductase</keyword>
<dbReference type="GO" id="GO:0004488">
    <property type="term" value="F:methylenetetrahydrofolate dehydrogenase (NADP+) activity"/>
    <property type="evidence" value="ECO:0007669"/>
    <property type="project" value="InterPro"/>
</dbReference>
<sequence>MKIVDCKAIREEILAEVKAQVEQLDFTPQIHIISIGEDKASETYINNKIKTAKEVGIEAHHYHLDGDMIQPQVELAIMNIAQEKQGAIMLQLPIPKHLDENKLIGYIPQYKDVDGLTSMNVGMLTQGNKDAIIPATANACYHVIKKAFGEDLSGLNVTVVNRSKLIGQPLQALLTNHNATVTLCHSKTRDLHVPMIKSDILITGIGKAKHFNANDCSDEYQLIIDCGINYVDGKLVGDWDEESLAEVCNDTVSLTPVGQCRQGVGSITTACLMKSVIKCHELQRGEEYEG</sequence>
<dbReference type="EMBL" id="BK032642">
    <property type="protein sequence ID" value="DAF52704.1"/>
    <property type="molecule type" value="Genomic_DNA"/>
</dbReference>
<keyword evidence="7" id="KW-0511">Multifunctional enzyme</keyword>
<comment type="pathway">
    <text evidence="1">One-carbon metabolism; tetrahydrofolate interconversion.</text>
</comment>
<dbReference type="Gene3D" id="3.40.50.720">
    <property type="entry name" value="NAD(P)-binding Rossmann-like Domain"/>
    <property type="match status" value="1"/>
</dbReference>
<evidence type="ECO:0000313" key="10">
    <source>
        <dbReference type="EMBL" id="DAF52704.1"/>
    </source>
</evidence>
<organism evidence="10">
    <name type="scientific">Siphoviridae sp. ctqSm5</name>
    <dbReference type="NCBI Taxonomy" id="2827949"/>
    <lineage>
        <taxon>Viruses</taxon>
        <taxon>Duplodnaviria</taxon>
        <taxon>Heunggongvirae</taxon>
        <taxon>Uroviricota</taxon>
        <taxon>Caudoviricetes</taxon>
    </lineage>
</organism>
<keyword evidence="5" id="KW-0521">NADP</keyword>
<evidence type="ECO:0000256" key="7">
    <source>
        <dbReference type="ARBA" id="ARBA00023268"/>
    </source>
</evidence>
<name>A0A8S5SP48_9CAUD</name>
<comment type="subunit">
    <text evidence="2">Homodimer.</text>
</comment>
<dbReference type="SUPFAM" id="SSF53223">
    <property type="entry name" value="Aminoacid dehydrogenase-like, N-terminal domain"/>
    <property type="match status" value="1"/>
</dbReference>